<dbReference type="Proteomes" id="UP000830236">
    <property type="component" value="Chromosome"/>
</dbReference>
<name>A0A9E7D773_9ACTO</name>
<dbReference type="CDD" id="cd13606">
    <property type="entry name" value="PBP2_ProX_like"/>
    <property type="match status" value="1"/>
</dbReference>
<dbReference type="AlphaFoldDB" id="A0A9E7D773"/>
<dbReference type="Gene3D" id="3.40.190.10">
    <property type="entry name" value="Periplasmic binding protein-like II"/>
    <property type="match status" value="1"/>
</dbReference>
<dbReference type="GO" id="GO:0043190">
    <property type="term" value="C:ATP-binding cassette (ABC) transporter complex"/>
    <property type="evidence" value="ECO:0007669"/>
    <property type="project" value="InterPro"/>
</dbReference>
<gene>
    <name evidence="2" type="ORF">M3I41_03310</name>
</gene>
<dbReference type="KEGG" id="agh:M3I41_03310"/>
<evidence type="ECO:0000313" key="3">
    <source>
        <dbReference type="Proteomes" id="UP000830236"/>
    </source>
</evidence>
<dbReference type="InterPro" id="IPR007210">
    <property type="entry name" value="ABC_Gly_betaine_transp_sub-bd"/>
</dbReference>
<feature type="domain" description="ABC-type glycine betaine transport system substrate-binding" evidence="1">
    <location>
        <begin position="2"/>
        <end position="256"/>
    </location>
</feature>
<sequence>MVGSQDYYSNEIIAEIYAQGLEKLGYKIDRQMRIGQREIYMPELKAGAIDLLPDYTGNLLQFLNPKATVTASQAVYNQLREALPDGLRILNQAPASDQDSYAVTAKLAQRYNLKQIGDLRAVPNLVLGGNSELETRPYGPKGLKSIYGVNAKFSPIEDSGGALTIKALRDNSIQLADIYSSDPVLADSDLVVLADPKSLFLASQVVPVISERIDERAGTEINRISAMLTSRALIEMNHQSTKLQRSARDIAKAWLATQSANAS</sequence>
<evidence type="ECO:0000259" key="1">
    <source>
        <dbReference type="Pfam" id="PF04069"/>
    </source>
</evidence>
<dbReference type="SUPFAM" id="SSF53850">
    <property type="entry name" value="Periplasmic binding protein-like II"/>
    <property type="match status" value="1"/>
</dbReference>
<accession>A0A9E7D773</accession>
<dbReference type="Gene3D" id="3.40.190.120">
    <property type="entry name" value="Osmoprotection protein (prox), domain 2"/>
    <property type="match status" value="1"/>
</dbReference>
<organism evidence="2 3">
    <name type="scientific">Actinomyces graevenitzii</name>
    <dbReference type="NCBI Taxonomy" id="55565"/>
    <lineage>
        <taxon>Bacteria</taxon>
        <taxon>Bacillati</taxon>
        <taxon>Actinomycetota</taxon>
        <taxon>Actinomycetes</taxon>
        <taxon>Actinomycetales</taxon>
        <taxon>Actinomycetaceae</taxon>
        <taxon>Actinomyces</taxon>
    </lineage>
</organism>
<protein>
    <submittedName>
        <fullName evidence="2">ABC transporter substrate-binding protein</fullName>
    </submittedName>
</protein>
<dbReference type="GO" id="GO:0022857">
    <property type="term" value="F:transmembrane transporter activity"/>
    <property type="evidence" value="ECO:0007669"/>
    <property type="project" value="InterPro"/>
</dbReference>
<proteinExistence type="predicted"/>
<dbReference type="Pfam" id="PF04069">
    <property type="entry name" value="OpuAC"/>
    <property type="match status" value="1"/>
</dbReference>
<evidence type="ECO:0000313" key="2">
    <source>
        <dbReference type="EMBL" id="UQF80313.1"/>
    </source>
</evidence>
<dbReference type="EMBL" id="CP097095">
    <property type="protein sequence ID" value="UQF80313.1"/>
    <property type="molecule type" value="Genomic_DNA"/>
</dbReference>
<reference evidence="2" key="1">
    <citation type="submission" date="2022-05" db="EMBL/GenBank/DDBJ databases">
        <title>Using nanopore sequencing to obtain complete genomes from saliva samples.</title>
        <authorList>
            <person name="Baker J.L."/>
        </authorList>
    </citation>
    <scope>NUCLEOTIDE SEQUENCE</scope>
    <source>
        <strain evidence="2">JCVI-JB-Ag32</strain>
    </source>
</reference>